<reference evidence="1 2" key="1">
    <citation type="submission" date="2018-11" db="EMBL/GenBank/DDBJ databases">
        <title>Genome assembly of Steccherinum ochraceum LE-BIN_3174, the white-rot fungus of the Steccherinaceae family (The Residual Polyporoid clade, Polyporales, Basidiomycota).</title>
        <authorList>
            <person name="Fedorova T.V."/>
            <person name="Glazunova O.A."/>
            <person name="Landesman E.O."/>
            <person name="Moiseenko K.V."/>
            <person name="Psurtseva N.V."/>
            <person name="Savinova O.S."/>
            <person name="Shakhova N.V."/>
            <person name="Tyazhelova T.V."/>
            <person name="Vasina D.V."/>
        </authorList>
    </citation>
    <scope>NUCLEOTIDE SEQUENCE [LARGE SCALE GENOMIC DNA]</scope>
    <source>
        <strain evidence="1 2">LE-BIN_3174</strain>
    </source>
</reference>
<dbReference type="AlphaFoldDB" id="A0A4R0R4K5"/>
<proteinExistence type="predicted"/>
<protein>
    <submittedName>
        <fullName evidence="1">Uncharacterized protein</fullName>
    </submittedName>
</protein>
<dbReference type="EMBL" id="RWJN01000390">
    <property type="protein sequence ID" value="TCD62241.1"/>
    <property type="molecule type" value="Genomic_DNA"/>
</dbReference>
<dbReference type="Proteomes" id="UP000292702">
    <property type="component" value="Unassembled WGS sequence"/>
</dbReference>
<name>A0A4R0R4K5_9APHY</name>
<keyword evidence="2" id="KW-1185">Reference proteome</keyword>
<gene>
    <name evidence="1" type="ORF">EIP91_007200</name>
</gene>
<organism evidence="1 2">
    <name type="scientific">Steccherinum ochraceum</name>
    <dbReference type="NCBI Taxonomy" id="92696"/>
    <lineage>
        <taxon>Eukaryota</taxon>
        <taxon>Fungi</taxon>
        <taxon>Dikarya</taxon>
        <taxon>Basidiomycota</taxon>
        <taxon>Agaricomycotina</taxon>
        <taxon>Agaricomycetes</taxon>
        <taxon>Polyporales</taxon>
        <taxon>Steccherinaceae</taxon>
        <taxon>Steccherinum</taxon>
    </lineage>
</organism>
<evidence type="ECO:0000313" key="2">
    <source>
        <dbReference type="Proteomes" id="UP000292702"/>
    </source>
</evidence>
<sequence length="211" mass="23976">MAHSTAFHLDLCPHLLLHQVVSFLYLPFCRKMTNSILRTHRTRTRVNYHYDTWTRAKLRLLEDLNTHQYSPSAPTIQFYYNEGHWQHNMPFELDMIMTPGRETQSYFSQSRFHETTLTTHQVSPSLVAGIEFDAGGLGGSGSRLGTLLRLFSWDVELQARVEAIRYVGHGSLGYTHGSSSANQYLSGSNEWNPSMGLSTLAADLEAVLRAR</sequence>
<evidence type="ECO:0000313" key="1">
    <source>
        <dbReference type="EMBL" id="TCD62241.1"/>
    </source>
</evidence>
<comment type="caution">
    <text evidence="1">The sequence shown here is derived from an EMBL/GenBank/DDBJ whole genome shotgun (WGS) entry which is preliminary data.</text>
</comment>
<accession>A0A4R0R4K5</accession>